<dbReference type="RefSeq" id="WP_089279437.1">
    <property type="nucleotide sequence ID" value="NZ_FZON01000046.1"/>
</dbReference>
<evidence type="ECO:0000313" key="2">
    <source>
        <dbReference type="Proteomes" id="UP000198440"/>
    </source>
</evidence>
<protein>
    <submittedName>
        <fullName evidence="1">Uncharacterized protein</fullName>
    </submittedName>
</protein>
<dbReference type="Proteomes" id="UP000198440">
    <property type="component" value="Unassembled WGS sequence"/>
</dbReference>
<organism evidence="1 2">
    <name type="scientific">Antarctobacter heliothermus</name>
    <dbReference type="NCBI Taxonomy" id="74033"/>
    <lineage>
        <taxon>Bacteria</taxon>
        <taxon>Pseudomonadati</taxon>
        <taxon>Pseudomonadota</taxon>
        <taxon>Alphaproteobacteria</taxon>
        <taxon>Rhodobacterales</taxon>
        <taxon>Roseobacteraceae</taxon>
        <taxon>Antarctobacter</taxon>
    </lineage>
</organism>
<reference evidence="1 2" key="1">
    <citation type="submission" date="2017-06" db="EMBL/GenBank/DDBJ databases">
        <authorList>
            <person name="Kim H.J."/>
            <person name="Triplett B.A."/>
        </authorList>
    </citation>
    <scope>NUCLEOTIDE SEQUENCE [LARGE SCALE GENOMIC DNA]</scope>
    <source>
        <strain evidence="1 2">DSM 11445</strain>
    </source>
</reference>
<sequence>MEKELFETACSLIASKQSIIGLTGEFDAYQSKLVAAGILTESVTVFENVSRITGGFDEAIARLKPDQAKLLTEYTIWDDKLIAFARSIENS</sequence>
<dbReference type="EMBL" id="FZON01000046">
    <property type="protein sequence ID" value="SNS97057.1"/>
    <property type="molecule type" value="Genomic_DNA"/>
</dbReference>
<accession>A0A239ITZ7</accession>
<evidence type="ECO:0000313" key="1">
    <source>
        <dbReference type="EMBL" id="SNS97057.1"/>
    </source>
</evidence>
<proteinExistence type="predicted"/>
<name>A0A239ITZ7_9RHOB</name>
<gene>
    <name evidence="1" type="ORF">SAMN04488078_10462</name>
</gene>
<dbReference type="AlphaFoldDB" id="A0A239ITZ7"/>